<evidence type="ECO:0000259" key="4">
    <source>
        <dbReference type="Pfam" id="PF25876"/>
    </source>
</evidence>
<sequence>MNSNNNLRSGRPGRRWGLWAAAVLVLAAVLWFGKGLFKGEKPPEFTTAPAERGEVVAKVTATGTLSALVTVQVGSQVSGRIQDLYVDFNSQVKKGQLIAKIDPRLFLAEVEQQQANVMAAQANLTRAKVQAQDARRQARRADELSPRGLISQSERDTAQATADAADASVVSSQAALAQARAALNRAQVNLNYTDIISPTDGVVISRSVDVGQTVAASLQAPVLFTIAQDLRQMQVNTSVAESDVGKLQGGMKANFTVDAYPGERFRGEVRQVRDAATTTQNVVTYDAVLDVTNEELKLKPGMTANVTFVYARREDVLKVPNAALRFRMPGADGQHGNGGPKAAAAPAQAQARPESGARQAPAGTEAGAANGNGERRQRRQRGGEGASSGPRTVYVLREGQAQPVEIKTGISDGSYTEVIEGSLKEGDELITDMPSAEDDKPRSGAPGMRMF</sequence>
<evidence type="ECO:0000256" key="3">
    <source>
        <dbReference type="SAM" id="Phobius"/>
    </source>
</evidence>
<feature type="domain" description="CusB-like beta-barrel" evidence="6">
    <location>
        <begin position="235"/>
        <end position="309"/>
    </location>
</feature>
<keyword evidence="8" id="KW-1185">Reference proteome</keyword>
<dbReference type="GO" id="GO:0015562">
    <property type="term" value="F:efflux transmembrane transporter activity"/>
    <property type="evidence" value="ECO:0007669"/>
    <property type="project" value="TreeGrafter"/>
</dbReference>
<dbReference type="Gene3D" id="2.40.30.170">
    <property type="match status" value="1"/>
</dbReference>
<keyword evidence="3" id="KW-0472">Membrane</keyword>
<evidence type="ECO:0000313" key="7">
    <source>
        <dbReference type="EMBL" id="PPE72670.1"/>
    </source>
</evidence>
<feature type="region of interest" description="Disordered" evidence="2">
    <location>
        <begin position="133"/>
        <end position="155"/>
    </location>
</feature>
<dbReference type="Proteomes" id="UP000238220">
    <property type="component" value="Unassembled WGS sequence"/>
</dbReference>
<dbReference type="AlphaFoldDB" id="A0A2S5TCE3"/>
<comment type="similarity">
    <text evidence="1">Belongs to the membrane fusion protein (MFP) (TC 8.A.1) family.</text>
</comment>
<reference evidence="7 8" key="1">
    <citation type="submission" date="2018-02" db="EMBL/GenBank/DDBJ databases">
        <title>Genome sequencing of Solimonas sp. HR-BB.</title>
        <authorList>
            <person name="Lee Y."/>
            <person name="Jeon C.O."/>
        </authorList>
    </citation>
    <scope>NUCLEOTIDE SEQUENCE [LARGE SCALE GENOMIC DNA]</scope>
    <source>
        <strain evidence="7 8">HR-BB</strain>
    </source>
</reference>
<dbReference type="FunFam" id="2.40.30.170:FF:000010">
    <property type="entry name" value="Efflux RND transporter periplasmic adaptor subunit"/>
    <property type="match status" value="1"/>
</dbReference>
<organism evidence="7 8">
    <name type="scientific">Solimonas fluminis</name>
    <dbReference type="NCBI Taxonomy" id="2086571"/>
    <lineage>
        <taxon>Bacteria</taxon>
        <taxon>Pseudomonadati</taxon>
        <taxon>Pseudomonadota</taxon>
        <taxon>Gammaproteobacteria</taxon>
        <taxon>Nevskiales</taxon>
        <taxon>Nevskiaceae</taxon>
        <taxon>Solimonas</taxon>
    </lineage>
</organism>
<dbReference type="InterPro" id="IPR006143">
    <property type="entry name" value="RND_pump_MFP"/>
</dbReference>
<keyword evidence="3" id="KW-0812">Transmembrane</keyword>
<evidence type="ECO:0000313" key="8">
    <source>
        <dbReference type="Proteomes" id="UP000238220"/>
    </source>
</evidence>
<dbReference type="Gene3D" id="2.40.420.20">
    <property type="match status" value="1"/>
</dbReference>
<evidence type="ECO:0000259" key="6">
    <source>
        <dbReference type="Pfam" id="PF25954"/>
    </source>
</evidence>
<dbReference type="EMBL" id="PSNW01000010">
    <property type="protein sequence ID" value="PPE72670.1"/>
    <property type="molecule type" value="Genomic_DNA"/>
</dbReference>
<evidence type="ECO:0000259" key="5">
    <source>
        <dbReference type="Pfam" id="PF25917"/>
    </source>
</evidence>
<feature type="domain" description="Multidrug resistance protein MdtA-like barrel-sandwich hybrid" evidence="5">
    <location>
        <begin position="70"/>
        <end position="223"/>
    </location>
</feature>
<comment type="caution">
    <text evidence="7">The sequence shown here is derived from an EMBL/GenBank/DDBJ whole genome shotgun (WGS) entry which is preliminary data.</text>
</comment>
<dbReference type="PANTHER" id="PTHR30469:SF33">
    <property type="entry name" value="SLR1207 PROTEIN"/>
    <property type="match status" value="1"/>
</dbReference>
<protein>
    <submittedName>
        <fullName evidence="7">Efflux RND transporter periplasmic adaptor subunit</fullName>
    </submittedName>
</protein>
<dbReference type="RefSeq" id="WP_104231480.1">
    <property type="nucleotide sequence ID" value="NZ_PSNW01000010.1"/>
</dbReference>
<gene>
    <name evidence="7" type="ORF">C3942_16585</name>
</gene>
<dbReference type="Gene3D" id="1.10.287.470">
    <property type="entry name" value="Helix hairpin bin"/>
    <property type="match status" value="1"/>
</dbReference>
<dbReference type="GO" id="GO:1990281">
    <property type="term" value="C:efflux pump complex"/>
    <property type="evidence" value="ECO:0007669"/>
    <property type="project" value="TreeGrafter"/>
</dbReference>
<dbReference type="InterPro" id="IPR058624">
    <property type="entry name" value="MdtA-like_HH"/>
</dbReference>
<dbReference type="Pfam" id="PF25954">
    <property type="entry name" value="Beta-barrel_RND_2"/>
    <property type="match status" value="1"/>
</dbReference>
<dbReference type="SUPFAM" id="SSF111369">
    <property type="entry name" value="HlyD-like secretion proteins"/>
    <property type="match status" value="1"/>
</dbReference>
<dbReference type="NCBIfam" id="TIGR01730">
    <property type="entry name" value="RND_mfp"/>
    <property type="match status" value="1"/>
</dbReference>
<dbReference type="PANTHER" id="PTHR30469">
    <property type="entry name" value="MULTIDRUG RESISTANCE PROTEIN MDTA"/>
    <property type="match status" value="1"/>
</dbReference>
<name>A0A2S5TCE3_9GAMM</name>
<feature type="compositionally biased region" description="Low complexity" evidence="2">
    <location>
        <begin position="342"/>
        <end position="372"/>
    </location>
</feature>
<accession>A0A2S5TCE3</accession>
<dbReference type="OrthoDB" id="9806939at2"/>
<dbReference type="InterPro" id="IPR058792">
    <property type="entry name" value="Beta-barrel_RND_2"/>
</dbReference>
<dbReference type="Pfam" id="PF25917">
    <property type="entry name" value="BSH_RND"/>
    <property type="match status" value="1"/>
</dbReference>
<dbReference type="Pfam" id="PF25876">
    <property type="entry name" value="HH_MFP_RND"/>
    <property type="match status" value="1"/>
</dbReference>
<proteinExistence type="inferred from homology"/>
<feature type="region of interest" description="Disordered" evidence="2">
    <location>
        <begin position="425"/>
        <end position="451"/>
    </location>
</feature>
<evidence type="ECO:0000256" key="2">
    <source>
        <dbReference type="SAM" id="MobiDB-lite"/>
    </source>
</evidence>
<dbReference type="InterPro" id="IPR058625">
    <property type="entry name" value="MdtA-like_BSH"/>
</dbReference>
<feature type="domain" description="Multidrug resistance protein MdtA-like alpha-helical hairpin" evidence="4">
    <location>
        <begin position="118"/>
        <end position="193"/>
    </location>
</feature>
<feature type="region of interest" description="Disordered" evidence="2">
    <location>
        <begin position="328"/>
        <end position="394"/>
    </location>
</feature>
<feature type="transmembrane region" description="Helical" evidence="3">
    <location>
        <begin position="16"/>
        <end position="33"/>
    </location>
</feature>
<feature type="compositionally biased region" description="Basic and acidic residues" evidence="2">
    <location>
        <begin position="133"/>
        <end position="145"/>
    </location>
</feature>
<keyword evidence="3" id="KW-1133">Transmembrane helix</keyword>
<dbReference type="Gene3D" id="2.40.50.100">
    <property type="match status" value="1"/>
</dbReference>
<evidence type="ECO:0000256" key="1">
    <source>
        <dbReference type="ARBA" id="ARBA00009477"/>
    </source>
</evidence>